<evidence type="ECO:0000313" key="2">
    <source>
        <dbReference type="Proteomes" id="UP000036867"/>
    </source>
</evidence>
<dbReference type="RefSeq" id="WP_053417916.1">
    <property type="nucleotide sequence ID" value="NZ_LILB01000005.1"/>
</dbReference>
<comment type="caution">
    <text evidence="1">The sequence shown here is derived from an EMBL/GenBank/DDBJ whole genome shotgun (WGS) entry which is preliminary data.</text>
</comment>
<accession>A0A0M0LFB5</accession>
<dbReference type="GeneID" id="301137517"/>
<reference evidence="2" key="1">
    <citation type="submission" date="2015-08" db="EMBL/GenBank/DDBJ databases">
        <title>Fjat-10028 dsm 16317.</title>
        <authorList>
            <person name="Liu B."/>
            <person name="Wang J."/>
            <person name="Zhu Y."/>
            <person name="Liu G."/>
            <person name="Chen Q."/>
            <person name="Chen Z."/>
            <person name="Lan J."/>
            <person name="Che J."/>
            <person name="Ge C."/>
            <person name="Shi H."/>
            <person name="Pan Z."/>
            <person name="Liu X."/>
        </authorList>
    </citation>
    <scope>NUCLEOTIDE SEQUENCE [LARGE SCALE GENOMIC DNA]</scope>
    <source>
        <strain evidence="2">DSM 16317</strain>
    </source>
</reference>
<gene>
    <name evidence="1" type="ORF">AMD00_15580</name>
</gene>
<dbReference type="AlphaFoldDB" id="A0A0M0LFB5"/>
<protein>
    <submittedName>
        <fullName evidence="1">Alpha-ribazole-5-phosphate synthase</fullName>
    </submittedName>
</protein>
<proteinExistence type="predicted"/>
<dbReference type="STRING" id="263475.AMD00_15580"/>
<evidence type="ECO:0000313" key="1">
    <source>
        <dbReference type="EMBL" id="KOO49744.1"/>
    </source>
</evidence>
<name>A0A0M0LFB5_9BACL</name>
<sequence length="225" mass="24584">MRNAMQLSNGFIVTTDNSGAIGEKEQDVVQVPDDVTSYYSARVTLLEQWAAGAEPEAIVMHNFSSESSWGRYVKGITQLFDELSLPVPPIKGSSETNMPTLQSGIAITMIGAPVRTLTDVKKLHWFTYGKPLVGNELLEHPEYIANLLFVKKALDSNIIGRIWPVGSKGIHSEVRSLLGDVSFLSSLDCKKTAGPATVILLGISEEQVKSAEQHFGQLLEPIVFL</sequence>
<organism evidence="1 2">
    <name type="scientific">Viridibacillus arvi</name>
    <dbReference type="NCBI Taxonomy" id="263475"/>
    <lineage>
        <taxon>Bacteria</taxon>
        <taxon>Bacillati</taxon>
        <taxon>Bacillota</taxon>
        <taxon>Bacilli</taxon>
        <taxon>Bacillales</taxon>
        <taxon>Caryophanaceae</taxon>
        <taxon>Viridibacillus</taxon>
    </lineage>
</organism>
<dbReference type="OrthoDB" id="9805740at2"/>
<dbReference type="Proteomes" id="UP000036867">
    <property type="component" value="Unassembled WGS sequence"/>
</dbReference>
<keyword evidence="2" id="KW-1185">Reference proteome</keyword>
<dbReference type="EMBL" id="LILB01000005">
    <property type="protein sequence ID" value="KOO49744.1"/>
    <property type="molecule type" value="Genomic_DNA"/>
</dbReference>